<gene>
    <name evidence="1" type="ORF">NCGR_LOCUS42289</name>
</gene>
<proteinExistence type="predicted"/>
<organism evidence="1 2">
    <name type="scientific">Miscanthus lutarioriparius</name>
    <dbReference type="NCBI Taxonomy" id="422564"/>
    <lineage>
        <taxon>Eukaryota</taxon>
        <taxon>Viridiplantae</taxon>
        <taxon>Streptophyta</taxon>
        <taxon>Embryophyta</taxon>
        <taxon>Tracheophyta</taxon>
        <taxon>Spermatophyta</taxon>
        <taxon>Magnoliopsida</taxon>
        <taxon>Liliopsida</taxon>
        <taxon>Poales</taxon>
        <taxon>Poaceae</taxon>
        <taxon>PACMAD clade</taxon>
        <taxon>Panicoideae</taxon>
        <taxon>Andropogonodae</taxon>
        <taxon>Andropogoneae</taxon>
        <taxon>Saccharinae</taxon>
        <taxon>Miscanthus</taxon>
    </lineage>
</organism>
<dbReference type="EMBL" id="CAJGYO010000010">
    <property type="protein sequence ID" value="CAD6258823.1"/>
    <property type="molecule type" value="Genomic_DNA"/>
</dbReference>
<dbReference type="Proteomes" id="UP000604825">
    <property type="component" value="Unassembled WGS sequence"/>
</dbReference>
<name>A0A811QME7_9POAL</name>
<sequence>MFQHSSGINENGLTESGVGFTSSLARRGKQYAVRHAAAEVARPSAVDRRHRRVQHNAFARSLGYAKLTHESCCDMGRGKLPAMTAACQSWFAAAVDDSEGEQRTDRE</sequence>
<keyword evidence="2" id="KW-1185">Reference proteome</keyword>
<evidence type="ECO:0000313" key="1">
    <source>
        <dbReference type="EMBL" id="CAD6258823.1"/>
    </source>
</evidence>
<protein>
    <submittedName>
        <fullName evidence="1">Uncharacterized protein</fullName>
    </submittedName>
</protein>
<comment type="caution">
    <text evidence="1">The sequence shown here is derived from an EMBL/GenBank/DDBJ whole genome shotgun (WGS) entry which is preliminary data.</text>
</comment>
<reference evidence="1" key="1">
    <citation type="submission" date="2020-10" db="EMBL/GenBank/DDBJ databases">
        <authorList>
            <person name="Han B."/>
            <person name="Lu T."/>
            <person name="Zhao Q."/>
            <person name="Huang X."/>
            <person name="Zhao Y."/>
        </authorList>
    </citation>
    <scope>NUCLEOTIDE SEQUENCE</scope>
</reference>
<evidence type="ECO:0000313" key="2">
    <source>
        <dbReference type="Proteomes" id="UP000604825"/>
    </source>
</evidence>
<dbReference type="AlphaFoldDB" id="A0A811QME7"/>
<accession>A0A811QME7</accession>